<reference evidence="3" key="1">
    <citation type="submission" date="2015-10" db="EMBL/GenBank/DDBJ databases">
        <authorList>
            <person name="Luecker S."/>
            <person name="Luecker S."/>
        </authorList>
    </citation>
    <scope>NUCLEOTIDE SEQUENCE [LARGE SCALE GENOMIC DNA]</scope>
</reference>
<evidence type="ECO:0000259" key="1">
    <source>
        <dbReference type="Pfam" id="PF14832"/>
    </source>
</evidence>
<gene>
    <name evidence="2" type="ORF">COMA2_130148</name>
</gene>
<keyword evidence="3" id="KW-1185">Reference proteome</keyword>
<dbReference type="Pfam" id="PF14832">
    <property type="entry name" value="Tautomerase_3"/>
    <property type="match status" value="1"/>
</dbReference>
<dbReference type="STRING" id="1742973.COMA2_130148"/>
<evidence type="ECO:0000313" key="2">
    <source>
        <dbReference type="EMBL" id="CUS33615.1"/>
    </source>
</evidence>
<name>A0A0S4L8S2_9BACT</name>
<dbReference type="Proteomes" id="UP000198736">
    <property type="component" value="Unassembled WGS sequence"/>
</dbReference>
<evidence type="ECO:0000313" key="3">
    <source>
        <dbReference type="Proteomes" id="UP000198736"/>
    </source>
</evidence>
<feature type="domain" description="Tautomerase cis-CaaD-like" evidence="1">
    <location>
        <begin position="1"/>
        <end position="136"/>
    </location>
</feature>
<dbReference type="RefSeq" id="WP_090895204.1">
    <property type="nucleotide sequence ID" value="NZ_CZPZ01000005.1"/>
</dbReference>
<accession>A0A0S4L8S2</accession>
<dbReference type="OrthoDB" id="7595039at2"/>
<dbReference type="EMBL" id="CZPZ01000005">
    <property type="protein sequence ID" value="CUS33615.1"/>
    <property type="molecule type" value="Genomic_DNA"/>
</dbReference>
<organism evidence="2 3">
    <name type="scientific">Candidatus Nitrospira nitrificans</name>
    <dbReference type="NCBI Taxonomy" id="1742973"/>
    <lineage>
        <taxon>Bacteria</taxon>
        <taxon>Pseudomonadati</taxon>
        <taxon>Nitrospirota</taxon>
        <taxon>Nitrospiria</taxon>
        <taxon>Nitrospirales</taxon>
        <taxon>Nitrospiraceae</taxon>
        <taxon>Nitrospira</taxon>
    </lineage>
</organism>
<dbReference type="AlphaFoldDB" id="A0A0S4L8S2"/>
<dbReference type="InterPro" id="IPR028116">
    <property type="entry name" value="Cis-CaaD-like"/>
</dbReference>
<sequence length="159" mass="18024">MPLWKVYHPVGAFTAEDKKALAKGVTEVYASVPLPKFYVVFIFEEVAKDSCFVGGVPHNKFVRFKIDHIARTLPGPILREWWVRTLDAVIAPYVKDRGYDWEISIDETPVDLWSLQGELAPPFESVAEKRWVKENKASPYAVAEKLPVNLLLAPGITDR</sequence>
<dbReference type="SUPFAM" id="SSF55331">
    <property type="entry name" value="Tautomerase/MIF"/>
    <property type="match status" value="1"/>
</dbReference>
<proteinExistence type="predicted"/>
<protein>
    <recommendedName>
        <fullName evidence="1">Tautomerase cis-CaaD-like domain-containing protein</fullName>
    </recommendedName>
</protein>
<dbReference type="InterPro" id="IPR014347">
    <property type="entry name" value="Tautomerase/MIF_sf"/>
</dbReference>
<dbReference type="Gene3D" id="3.30.429.10">
    <property type="entry name" value="Macrophage Migration Inhibitory Factor"/>
    <property type="match status" value="1"/>
</dbReference>